<accession>A0ABS7WTU3</accession>
<proteinExistence type="predicted"/>
<organism evidence="1 2">
    <name type="scientific">Campylobacter canadensis</name>
    <dbReference type="NCBI Taxonomy" id="449520"/>
    <lineage>
        <taxon>Bacteria</taxon>
        <taxon>Pseudomonadati</taxon>
        <taxon>Campylobacterota</taxon>
        <taxon>Epsilonproteobacteria</taxon>
        <taxon>Campylobacterales</taxon>
        <taxon>Campylobacteraceae</taxon>
        <taxon>Campylobacter</taxon>
    </lineage>
</organism>
<comment type="caution">
    <text evidence="1">The sequence shown here is derived from an EMBL/GenBank/DDBJ whole genome shotgun (WGS) entry which is preliminary data.</text>
</comment>
<feature type="non-terminal residue" evidence="1">
    <location>
        <position position="1"/>
    </location>
</feature>
<dbReference type="EMBL" id="JACGBB010000062">
    <property type="protein sequence ID" value="MBZ7988193.1"/>
    <property type="molecule type" value="Genomic_DNA"/>
</dbReference>
<gene>
    <name evidence="1" type="ORF">AVCANL283_08845</name>
</gene>
<dbReference type="InterPro" id="IPR058078">
    <property type="entry name" value="Cj0814-like"/>
</dbReference>
<name>A0ABS7WTU3_9BACT</name>
<keyword evidence="2" id="KW-1185">Reference proteome</keyword>
<sequence length="340" mass="39404">AGIPEDFKIHSDSLKNLVDRNNNSLRVYRKYYEIDIAKTVNNAYTLFSQIVSEDFLNSKEFFNTEDIKQFPQGYVIKKGTFEVTKILQSPYEFSNANFDKRTEDVGGMFFHYRNEDKTKPNTVVFRSKEILEEDKLHISNFDPAEDRYKNEKGEFTKGGLLMGFLSSDIRAVIEAETTYDGKFSGYDRNINRQDFHAFDMALGAQLISRGENGFTSAEVERMPRWLKDYVKFNRFDKSLKERSAFSSYDTYSKLMFSPIKDGDFEGKNITSTLAGNNNLILTPEQIKAEREALEKFMKKIRELMGIENHSKASNIMSFEDLLKLAFSFSQKNISLFDMKV</sequence>
<evidence type="ECO:0000313" key="2">
    <source>
        <dbReference type="Proteomes" id="UP000786183"/>
    </source>
</evidence>
<reference evidence="1 2" key="1">
    <citation type="submission" date="2020-07" db="EMBL/GenBank/DDBJ databases">
        <title>Transfer of Campylobacter canadensis to the novel genus Avispirillum gen. nov., that also includes two novel species recovered from migratory waterfowl: Avispirillum anseris sp. nov. and Avispirillum brantae sp. nov.</title>
        <authorList>
            <person name="Miller W.G."/>
            <person name="Chapman M.H."/>
            <person name="Yee E."/>
            <person name="Inglis G.D."/>
        </authorList>
    </citation>
    <scope>NUCLEOTIDE SEQUENCE [LARGE SCALE GENOMIC DNA]</scope>
    <source>
        <strain evidence="1 2">L283</strain>
    </source>
</reference>
<evidence type="ECO:0000313" key="1">
    <source>
        <dbReference type="EMBL" id="MBZ7988193.1"/>
    </source>
</evidence>
<protein>
    <submittedName>
        <fullName evidence="1">Uncharacterized protein</fullName>
    </submittedName>
</protein>
<dbReference type="NCBIfam" id="NF046095">
    <property type="entry name" value="flg_dep_Cj0814"/>
    <property type="match status" value="1"/>
</dbReference>
<dbReference type="Proteomes" id="UP000786183">
    <property type="component" value="Unassembled WGS sequence"/>
</dbReference>
<dbReference type="RefSeq" id="WP_224316299.1">
    <property type="nucleotide sequence ID" value="NZ_JACGBB010000062.1"/>
</dbReference>